<evidence type="ECO:0000313" key="2">
    <source>
        <dbReference type="Proteomes" id="UP001604336"/>
    </source>
</evidence>
<proteinExistence type="predicted"/>
<sequence>MLFLPRSISSLKGLSTGTRTHRNMLLLPRGITSLKGLSHWNSAMSQHAPPPKEHRFTCGPLLLGLGHFAACYSSQEASLCLRASSTETRPLSSIFFLPMSIASLTGLSH</sequence>
<protein>
    <submittedName>
        <fullName evidence="1">Uncharacterized protein</fullName>
    </submittedName>
</protein>
<name>A0ABD1VWW1_9LAMI</name>
<keyword evidence="2" id="KW-1185">Reference proteome</keyword>
<accession>A0ABD1VWW1</accession>
<comment type="caution">
    <text evidence="1">The sequence shown here is derived from an EMBL/GenBank/DDBJ whole genome shotgun (WGS) entry which is preliminary data.</text>
</comment>
<organism evidence="1 2">
    <name type="scientific">Abeliophyllum distichum</name>
    <dbReference type="NCBI Taxonomy" id="126358"/>
    <lineage>
        <taxon>Eukaryota</taxon>
        <taxon>Viridiplantae</taxon>
        <taxon>Streptophyta</taxon>
        <taxon>Embryophyta</taxon>
        <taxon>Tracheophyta</taxon>
        <taxon>Spermatophyta</taxon>
        <taxon>Magnoliopsida</taxon>
        <taxon>eudicotyledons</taxon>
        <taxon>Gunneridae</taxon>
        <taxon>Pentapetalae</taxon>
        <taxon>asterids</taxon>
        <taxon>lamiids</taxon>
        <taxon>Lamiales</taxon>
        <taxon>Oleaceae</taxon>
        <taxon>Forsythieae</taxon>
        <taxon>Abeliophyllum</taxon>
    </lineage>
</organism>
<reference evidence="2" key="1">
    <citation type="submission" date="2024-07" db="EMBL/GenBank/DDBJ databases">
        <title>Two chromosome-level genome assemblies of Korean endemic species Abeliophyllum distichum and Forsythia ovata (Oleaceae).</title>
        <authorList>
            <person name="Jang H."/>
        </authorList>
    </citation>
    <scope>NUCLEOTIDE SEQUENCE [LARGE SCALE GENOMIC DNA]</scope>
</reference>
<dbReference type="AlphaFoldDB" id="A0ABD1VWW1"/>
<dbReference type="Proteomes" id="UP001604336">
    <property type="component" value="Unassembled WGS sequence"/>
</dbReference>
<dbReference type="EMBL" id="JBFOLK010000001">
    <property type="protein sequence ID" value="KAL2541890.1"/>
    <property type="molecule type" value="Genomic_DNA"/>
</dbReference>
<gene>
    <name evidence="1" type="ORF">Adt_02868</name>
</gene>
<evidence type="ECO:0000313" key="1">
    <source>
        <dbReference type="EMBL" id="KAL2541890.1"/>
    </source>
</evidence>